<dbReference type="PANTHER" id="PTHR16092">
    <property type="entry name" value="SEC3/SYNTAXIN-RELATED"/>
    <property type="match status" value="1"/>
</dbReference>
<feature type="region of interest" description="Disordered" evidence="2">
    <location>
        <begin position="523"/>
        <end position="618"/>
    </location>
</feature>
<reference evidence="4" key="1">
    <citation type="submission" date="2021-03" db="EMBL/GenBank/DDBJ databases">
        <title>Comparative genomics and phylogenomic investigation of the class Geoglossomycetes provide insights into ecological specialization and systematics.</title>
        <authorList>
            <person name="Melie T."/>
            <person name="Pirro S."/>
            <person name="Miller A.N."/>
            <person name="Quandt A."/>
        </authorList>
    </citation>
    <scope>NUCLEOTIDE SEQUENCE</scope>
    <source>
        <strain evidence="4">GBOQ0MN5Z8</strain>
    </source>
</reference>
<gene>
    <name evidence="4" type="ORF">FGG08_001517</name>
</gene>
<keyword evidence="1" id="KW-0175">Coiled coil</keyword>
<name>A0A9P8L2Q1_9PEZI</name>
<dbReference type="PANTHER" id="PTHR16092:SF14">
    <property type="entry name" value="EXOCYST COMPLEX COMPONENT 1 ISOFORM X1"/>
    <property type="match status" value="1"/>
</dbReference>
<accession>A0A9P8L2Q1</accession>
<dbReference type="Gene3D" id="2.30.29.90">
    <property type="match status" value="1"/>
</dbReference>
<dbReference type="GO" id="GO:0006893">
    <property type="term" value="P:Golgi to plasma membrane transport"/>
    <property type="evidence" value="ECO:0007669"/>
    <property type="project" value="TreeGrafter"/>
</dbReference>
<dbReference type="OrthoDB" id="27109at2759"/>
<dbReference type="FunFam" id="2.30.29.90:FF:000003">
    <property type="entry name" value="Exocyst complex component Sec3"/>
    <property type="match status" value="1"/>
</dbReference>
<dbReference type="Pfam" id="PF09763">
    <property type="entry name" value="Sec3_CC"/>
    <property type="match status" value="1"/>
</dbReference>
<dbReference type="AlphaFoldDB" id="A0A9P8L2Q1"/>
<evidence type="ECO:0000259" key="3">
    <source>
        <dbReference type="SMART" id="SM01313"/>
    </source>
</evidence>
<sequence>MFKPSQPLFRRLRRLALTTKQVNGGYYKGTGSGSTGRHTKHGGYIIEWEKVRTYVVPNDLDNFELTPFVARTVRPARGRFEGDPKGAFSGESAKGLVPFIASLIPTLKGALGSTPVVDNQLSHSSTTPGLIPRYDELIMNGAEQRSRSQASGGQPGNDARPRGYSGSGMSRAERFEDEKRRIIEYCFSKKDAVGSLLESYITHVRITEDAAYPSSPPPPSSPPDNKKPRVIVVAVRKSGRVRMHKARENVNGSFSIGKTWHLDDLTAIESFTRSTAGGREGEEERKWASGSGFTVTLLKPYFWMAGSPKEKEFFIASLTKIYRKYTGGRLPQLTGFDPREMEQLLGGQGQPLKTGGAILSEDKSPPIQQRPPVSGPTVSVGQRSLGGELTEELKAPLTSPDSRKVPPRISEKDRNSGRNEKESREMLPEGRPIGGEYLPTRKPETTPKSGSRVTTPEPPETEPPKNQPTPPIEASATSLPTLQTSTPNPAKEEGRFRPGLGPMIKKKSNLDVANTFRRAATAYNAFKPRTGGAGDTLPDQVDGQPGEPDGINGVVPAPALLRRNQELGKGTVPEQPASKKLSDDVPDVKGVSLKAAPQVVAEPPPAGSKPQTQAPEKALPKIVKSPEARQPPRSYLTARHFTAIDVDPSLLETRTVEIEPILSEFGWGGGKIHELKVDAIEAGLKREIGGVEAGSWLDHLEQKDERVEAVERMLDRSIAECDELEGLLALYGVELSTYQSLNEDIAFIEAQSEGLQVQTANQKLLKTEVQRLLRGNGDVPQLL</sequence>
<dbReference type="GO" id="GO:0005546">
    <property type="term" value="F:phosphatidylinositol-4,5-bisphosphate binding"/>
    <property type="evidence" value="ECO:0007669"/>
    <property type="project" value="TreeGrafter"/>
</dbReference>
<protein>
    <recommendedName>
        <fullName evidence="3">Exocyst complex component Sec3 PIP2-binding N-terminal domain-containing protein</fullName>
    </recommendedName>
</protein>
<dbReference type="InterPro" id="IPR019189">
    <property type="entry name" value="Ribosomal_mL41"/>
</dbReference>
<dbReference type="InterPro" id="IPR028258">
    <property type="entry name" value="Sec3-PIP2_bind"/>
</dbReference>
<feature type="region of interest" description="Disordered" evidence="2">
    <location>
        <begin position="346"/>
        <end position="505"/>
    </location>
</feature>
<dbReference type="GO" id="GO:0005762">
    <property type="term" value="C:mitochondrial large ribosomal subunit"/>
    <property type="evidence" value="ECO:0007669"/>
    <property type="project" value="InterPro"/>
</dbReference>
<evidence type="ECO:0000313" key="5">
    <source>
        <dbReference type="Proteomes" id="UP000698800"/>
    </source>
</evidence>
<evidence type="ECO:0000256" key="1">
    <source>
        <dbReference type="SAM" id="Coils"/>
    </source>
</evidence>
<feature type="domain" description="Exocyst complex component Sec3 PIP2-binding N-terminal" evidence="3">
    <location>
        <begin position="224"/>
        <end position="325"/>
    </location>
</feature>
<dbReference type="Proteomes" id="UP000698800">
    <property type="component" value="Unassembled WGS sequence"/>
</dbReference>
<dbReference type="InterPro" id="IPR019160">
    <property type="entry name" value="Sec3_CC"/>
</dbReference>
<dbReference type="GO" id="GO:0006887">
    <property type="term" value="P:exocytosis"/>
    <property type="evidence" value="ECO:0007669"/>
    <property type="project" value="InterPro"/>
</dbReference>
<feature type="region of interest" description="Disordered" evidence="2">
    <location>
        <begin position="143"/>
        <end position="173"/>
    </location>
</feature>
<comment type="caution">
    <text evidence="4">The sequence shown here is derived from an EMBL/GenBank/DDBJ whole genome shotgun (WGS) entry which is preliminary data.</text>
</comment>
<dbReference type="CDD" id="cd13315">
    <property type="entry name" value="PH_Sec3"/>
    <property type="match status" value="1"/>
</dbReference>
<feature type="coiled-coil region" evidence="1">
    <location>
        <begin position="700"/>
        <end position="758"/>
    </location>
</feature>
<feature type="compositionally biased region" description="Basic and acidic residues" evidence="2">
    <location>
        <begin position="401"/>
        <end position="428"/>
    </location>
</feature>
<keyword evidence="5" id="KW-1185">Reference proteome</keyword>
<dbReference type="GO" id="GO:0003735">
    <property type="term" value="F:structural constituent of ribosome"/>
    <property type="evidence" value="ECO:0007669"/>
    <property type="project" value="InterPro"/>
</dbReference>
<dbReference type="Pfam" id="PF15277">
    <property type="entry name" value="Sec3-PIP2_bind"/>
    <property type="match status" value="1"/>
</dbReference>
<dbReference type="EMBL" id="JAGHQL010000020">
    <property type="protein sequence ID" value="KAH0544376.1"/>
    <property type="molecule type" value="Genomic_DNA"/>
</dbReference>
<dbReference type="SMART" id="SM01313">
    <property type="entry name" value="Sec3-PIP2_bind"/>
    <property type="match status" value="1"/>
</dbReference>
<dbReference type="GO" id="GO:0005886">
    <property type="term" value="C:plasma membrane"/>
    <property type="evidence" value="ECO:0007669"/>
    <property type="project" value="TreeGrafter"/>
</dbReference>
<evidence type="ECO:0000313" key="4">
    <source>
        <dbReference type="EMBL" id="KAH0544376.1"/>
    </source>
</evidence>
<organism evidence="4 5">
    <name type="scientific">Glutinoglossum americanum</name>
    <dbReference type="NCBI Taxonomy" id="1670608"/>
    <lineage>
        <taxon>Eukaryota</taxon>
        <taxon>Fungi</taxon>
        <taxon>Dikarya</taxon>
        <taxon>Ascomycota</taxon>
        <taxon>Pezizomycotina</taxon>
        <taxon>Geoglossomycetes</taxon>
        <taxon>Geoglossales</taxon>
        <taxon>Geoglossaceae</taxon>
        <taxon>Glutinoglossum</taxon>
    </lineage>
</organism>
<feature type="compositionally biased region" description="Polar residues" evidence="2">
    <location>
        <begin position="475"/>
        <end position="488"/>
    </location>
</feature>
<dbReference type="Pfam" id="PF09809">
    <property type="entry name" value="MRP-L27"/>
    <property type="match status" value="1"/>
</dbReference>
<dbReference type="GO" id="GO:0000145">
    <property type="term" value="C:exocyst"/>
    <property type="evidence" value="ECO:0007669"/>
    <property type="project" value="InterPro"/>
</dbReference>
<evidence type="ECO:0000256" key="2">
    <source>
        <dbReference type="SAM" id="MobiDB-lite"/>
    </source>
</evidence>
<proteinExistence type="predicted"/>